<accession>A0A1F7FJJ7</accession>
<evidence type="ECO:0000313" key="1">
    <source>
        <dbReference type="EMBL" id="OGK06895.1"/>
    </source>
</evidence>
<protein>
    <submittedName>
        <fullName evidence="1">Uncharacterized protein</fullName>
    </submittedName>
</protein>
<name>A0A1F7FJJ7_UNCRA</name>
<proteinExistence type="predicted"/>
<dbReference type="Proteomes" id="UP000179243">
    <property type="component" value="Unassembled WGS sequence"/>
</dbReference>
<reference evidence="1 2" key="1">
    <citation type="journal article" date="2016" name="Nat. Commun.">
        <title>Thousands of microbial genomes shed light on interconnected biogeochemical processes in an aquifer system.</title>
        <authorList>
            <person name="Anantharaman K."/>
            <person name="Brown C.T."/>
            <person name="Hug L.A."/>
            <person name="Sharon I."/>
            <person name="Castelle C.J."/>
            <person name="Probst A.J."/>
            <person name="Thomas B.C."/>
            <person name="Singh A."/>
            <person name="Wilkins M.J."/>
            <person name="Karaoz U."/>
            <person name="Brodie E.L."/>
            <person name="Williams K.H."/>
            <person name="Hubbard S.S."/>
            <person name="Banfield J.F."/>
        </authorList>
    </citation>
    <scope>NUCLEOTIDE SEQUENCE [LARGE SCALE GENOMIC DNA]</scope>
</reference>
<dbReference type="EMBL" id="MFYX01000018">
    <property type="protein sequence ID" value="OGK06895.1"/>
    <property type="molecule type" value="Genomic_DNA"/>
</dbReference>
<gene>
    <name evidence="1" type="ORF">A2519_11590</name>
</gene>
<sequence length="96" mass="10417">MVTHSPFGSLTRLEPAVESTRDILGDSLQLLLVPHVLIMLSDAIASVSLKNRGPNYPCFDRDPPMHSMMKGIMKTSVTAAEISAMPNPFNPAVRIA</sequence>
<comment type="caution">
    <text evidence="1">The sequence shown here is derived from an EMBL/GenBank/DDBJ whole genome shotgun (WGS) entry which is preliminary data.</text>
</comment>
<organism evidence="1 2">
    <name type="scientific">Candidatus Raymondbacteria bacterium RIFOXYD12_FULL_49_13</name>
    <dbReference type="NCBI Taxonomy" id="1817890"/>
    <lineage>
        <taxon>Bacteria</taxon>
        <taxon>Raymondiibacteriota</taxon>
    </lineage>
</organism>
<dbReference type="AlphaFoldDB" id="A0A1F7FJJ7"/>
<evidence type="ECO:0000313" key="2">
    <source>
        <dbReference type="Proteomes" id="UP000179243"/>
    </source>
</evidence>